<evidence type="ECO:0000259" key="1">
    <source>
        <dbReference type="Pfam" id="PF00370"/>
    </source>
</evidence>
<dbReference type="AlphaFoldDB" id="A0AAW9HXB5"/>
<dbReference type="EMBL" id="JAWNGC010000047">
    <property type="protein sequence ID" value="MDY5155693.1"/>
    <property type="molecule type" value="Genomic_DNA"/>
</dbReference>
<sequence>MTNASSTGFVNPRTRSWSREMTSVYEEISGIDIYAKLPELIEPGNRIGTVQREICDLRTQSGETTPVVAVGSHDTASAVAAIPATSQN</sequence>
<evidence type="ECO:0000313" key="2">
    <source>
        <dbReference type="EMBL" id="MDY5155693.1"/>
    </source>
</evidence>
<accession>A0AAW9HXB5</accession>
<feature type="non-terminal residue" evidence="2">
    <location>
        <position position="88"/>
    </location>
</feature>
<dbReference type="SUPFAM" id="SSF53067">
    <property type="entry name" value="Actin-like ATPase domain"/>
    <property type="match status" value="1"/>
</dbReference>
<dbReference type="Pfam" id="PF00370">
    <property type="entry name" value="FGGY_N"/>
    <property type="match status" value="1"/>
</dbReference>
<dbReference type="InterPro" id="IPR043129">
    <property type="entry name" value="ATPase_NBD"/>
</dbReference>
<comment type="caution">
    <text evidence="2">The sequence shown here is derived from an EMBL/GenBank/DDBJ whole genome shotgun (WGS) entry which is preliminary data.</text>
</comment>
<organism evidence="2 3">
    <name type="scientific">Actinotignum urinale</name>
    <dbReference type="NCBI Taxonomy" id="190146"/>
    <lineage>
        <taxon>Bacteria</taxon>
        <taxon>Bacillati</taxon>
        <taxon>Actinomycetota</taxon>
        <taxon>Actinomycetes</taxon>
        <taxon>Actinomycetales</taxon>
        <taxon>Actinomycetaceae</taxon>
        <taxon>Actinotignum</taxon>
    </lineage>
</organism>
<dbReference type="InterPro" id="IPR018484">
    <property type="entry name" value="FGGY_N"/>
</dbReference>
<gene>
    <name evidence="2" type="ORF">R6G80_08230</name>
</gene>
<dbReference type="Gene3D" id="3.30.420.40">
    <property type="match status" value="1"/>
</dbReference>
<evidence type="ECO:0000313" key="3">
    <source>
        <dbReference type="Proteomes" id="UP001281731"/>
    </source>
</evidence>
<name>A0AAW9HXB5_9ACTO</name>
<protein>
    <submittedName>
        <fullName evidence="2">Rhamnulokinase</fullName>
    </submittedName>
</protein>
<dbReference type="GO" id="GO:0016301">
    <property type="term" value="F:kinase activity"/>
    <property type="evidence" value="ECO:0007669"/>
    <property type="project" value="InterPro"/>
</dbReference>
<proteinExistence type="predicted"/>
<reference evidence="2" key="1">
    <citation type="submission" date="2023-10" db="EMBL/GenBank/DDBJ databases">
        <title>Whole Genome based description of the genera Actinobaculum and Actinotignum reveals a complex phylogenetic relationship within the species included in the genus Actinotignum.</title>
        <authorList>
            <person name="Jensen C.S."/>
            <person name="Dargis R."/>
            <person name="Kemp M."/>
            <person name="Christensen J.J."/>
        </authorList>
    </citation>
    <scope>NUCLEOTIDE SEQUENCE</scope>
    <source>
        <strain evidence="2">SLA_B511</strain>
    </source>
</reference>
<feature type="domain" description="Carbohydrate kinase FGGY N-terminal" evidence="1">
    <location>
        <begin position="1"/>
        <end position="79"/>
    </location>
</feature>
<dbReference type="GO" id="GO:0005975">
    <property type="term" value="P:carbohydrate metabolic process"/>
    <property type="evidence" value="ECO:0007669"/>
    <property type="project" value="InterPro"/>
</dbReference>
<dbReference type="Proteomes" id="UP001281731">
    <property type="component" value="Unassembled WGS sequence"/>
</dbReference>
<dbReference type="RefSeq" id="WP_407706402.1">
    <property type="nucleotide sequence ID" value="NZ_JAWNGC010000047.1"/>
</dbReference>